<dbReference type="Proteomes" id="UP000828390">
    <property type="component" value="Unassembled WGS sequence"/>
</dbReference>
<evidence type="ECO:0000313" key="10">
    <source>
        <dbReference type="Proteomes" id="UP000828390"/>
    </source>
</evidence>
<gene>
    <name evidence="9" type="ORF">DPMN_061130</name>
</gene>
<dbReference type="PANTHER" id="PTHR31283:SF5">
    <property type="entry name" value="EKC_KEOPS COMPLEX SUBUNIT LAGE3"/>
    <property type="match status" value="1"/>
</dbReference>
<comment type="caution">
    <text evidence="9">The sequence shown here is derived from an EMBL/GenBank/DDBJ whole genome shotgun (WGS) entry which is preliminary data.</text>
</comment>
<dbReference type="GO" id="GO:0000408">
    <property type="term" value="C:EKC/KEOPS complex"/>
    <property type="evidence" value="ECO:0007669"/>
    <property type="project" value="TreeGrafter"/>
</dbReference>
<evidence type="ECO:0000256" key="4">
    <source>
        <dbReference type="ARBA" id="ARBA00022490"/>
    </source>
</evidence>
<reference evidence="9" key="1">
    <citation type="journal article" date="2019" name="bioRxiv">
        <title>The Genome of the Zebra Mussel, Dreissena polymorpha: A Resource for Invasive Species Research.</title>
        <authorList>
            <person name="McCartney M.A."/>
            <person name="Auch B."/>
            <person name="Kono T."/>
            <person name="Mallez S."/>
            <person name="Zhang Y."/>
            <person name="Obille A."/>
            <person name="Becker A."/>
            <person name="Abrahante J.E."/>
            <person name="Garbe J."/>
            <person name="Badalamenti J.P."/>
            <person name="Herman A."/>
            <person name="Mangelson H."/>
            <person name="Liachko I."/>
            <person name="Sullivan S."/>
            <person name="Sone E.D."/>
            <person name="Koren S."/>
            <person name="Silverstein K.A.T."/>
            <person name="Beckman K.B."/>
            <person name="Gohl D.M."/>
        </authorList>
    </citation>
    <scope>NUCLEOTIDE SEQUENCE</scope>
    <source>
        <strain evidence="9">Duluth1</strain>
        <tissue evidence="9">Whole animal</tissue>
    </source>
</reference>
<evidence type="ECO:0000256" key="5">
    <source>
        <dbReference type="ARBA" id="ARBA00022694"/>
    </source>
</evidence>
<dbReference type="EMBL" id="JAIWYP010000013">
    <property type="protein sequence ID" value="KAH3718327.1"/>
    <property type="molecule type" value="Genomic_DNA"/>
</dbReference>
<comment type="subcellular location">
    <subcellularLocation>
        <location evidence="2">Cytoplasm</location>
    </subcellularLocation>
    <subcellularLocation>
        <location evidence="1">Nucleus</location>
    </subcellularLocation>
</comment>
<evidence type="ECO:0000256" key="2">
    <source>
        <dbReference type="ARBA" id="ARBA00004496"/>
    </source>
</evidence>
<keyword evidence="6" id="KW-0539">Nucleus</keyword>
<evidence type="ECO:0000313" key="9">
    <source>
        <dbReference type="EMBL" id="KAH3718327.1"/>
    </source>
</evidence>
<dbReference type="Gene3D" id="3.30.310.50">
    <property type="entry name" value="Alpha-D-phosphohexomutase, C-terminal domain"/>
    <property type="match status" value="1"/>
</dbReference>
<dbReference type="GO" id="GO:0005737">
    <property type="term" value="C:cytoplasm"/>
    <property type="evidence" value="ECO:0007669"/>
    <property type="project" value="UniProtKB-SubCell"/>
</dbReference>
<dbReference type="InterPro" id="IPR015419">
    <property type="entry name" value="CTAG/Pcc1"/>
</dbReference>
<dbReference type="NCBIfam" id="NF011470">
    <property type="entry name" value="PRK14887.1"/>
    <property type="match status" value="1"/>
</dbReference>
<evidence type="ECO:0000256" key="1">
    <source>
        <dbReference type="ARBA" id="ARBA00004123"/>
    </source>
</evidence>
<evidence type="ECO:0000256" key="3">
    <source>
        <dbReference type="ARBA" id="ARBA00007073"/>
    </source>
</evidence>
<evidence type="ECO:0000256" key="7">
    <source>
        <dbReference type="ARBA" id="ARBA00053047"/>
    </source>
</evidence>
<reference evidence="9" key="2">
    <citation type="submission" date="2020-11" db="EMBL/GenBank/DDBJ databases">
        <authorList>
            <person name="McCartney M.A."/>
            <person name="Auch B."/>
            <person name="Kono T."/>
            <person name="Mallez S."/>
            <person name="Becker A."/>
            <person name="Gohl D.M."/>
            <person name="Silverstein K.A.T."/>
            <person name="Koren S."/>
            <person name="Bechman K.B."/>
            <person name="Herman A."/>
            <person name="Abrahante J.E."/>
            <person name="Garbe J."/>
        </authorList>
    </citation>
    <scope>NUCLEOTIDE SEQUENCE</scope>
    <source>
        <strain evidence="9">Duluth1</strain>
        <tissue evidence="9">Whole animal</tissue>
    </source>
</reference>
<comment type="similarity">
    <text evidence="3">Belongs to the CTAG/PCC1 family.</text>
</comment>
<organism evidence="9 10">
    <name type="scientific">Dreissena polymorpha</name>
    <name type="common">Zebra mussel</name>
    <name type="synonym">Mytilus polymorpha</name>
    <dbReference type="NCBI Taxonomy" id="45954"/>
    <lineage>
        <taxon>Eukaryota</taxon>
        <taxon>Metazoa</taxon>
        <taxon>Spiralia</taxon>
        <taxon>Lophotrochozoa</taxon>
        <taxon>Mollusca</taxon>
        <taxon>Bivalvia</taxon>
        <taxon>Autobranchia</taxon>
        <taxon>Heteroconchia</taxon>
        <taxon>Euheterodonta</taxon>
        <taxon>Imparidentia</taxon>
        <taxon>Neoheterodontei</taxon>
        <taxon>Myida</taxon>
        <taxon>Dreissenoidea</taxon>
        <taxon>Dreissenidae</taxon>
        <taxon>Dreissena</taxon>
    </lineage>
</organism>
<dbReference type="GO" id="GO:0070525">
    <property type="term" value="P:tRNA threonylcarbamoyladenosine metabolic process"/>
    <property type="evidence" value="ECO:0007669"/>
    <property type="project" value="TreeGrafter"/>
</dbReference>
<evidence type="ECO:0000256" key="6">
    <source>
        <dbReference type="ARBA" id="ARBA00023242"/>
    </source>
</evidence>
<accession>A0A9D4C711</accession>
<dbReference type="AlphaFoldDB" id="A0A9D4C711"/>
<comment type="function">
    <text evidence="7">Component of the EKC/KEOPS complex that is required for the formation of a threonylcarbamoyl group on adenosine at position 37 (t(6)A37) in tRNAs that read codons beginning with adenine. The complex is probably involved in the transfer of the threonylcarbamoyl moiety of threonylcarbamoyl-AMP (TC-AMP) to the N6 group of A37. LAGE3 functions as a dimerization module for the complex.</text>
</comment>
<dbReference type="PANTHER" id="PTHR31283">
    <property type="entry name" value="EKC/KEOPS COMPLEX SUBUNIT PCC1 FAMILY MEMBER"/>
    <property type="match status" value="1"/>
</dbReference>
<name>A0A9D4C711_DREPO</name>
<dbReference type="GO" id="GO:0005634">
    <property type="term" value="C:nucleus"/>
    <property type="evidence" value="ECO:0007669"/>
    <property type="project" value="UniProtKB-SubCell"/>
</dbReference>
<keyword evidence="10" id="KW-1185">Reference proteome</keyword>
<protein>
    <recommendedName>
        <fullName evidence="8">L antigen family member 3</fullName>
    </recommendedName>
</protein>
<dbReference type="Pfam" id="PF09341">
    <property type="entry name" value="Pcc1"/>
    <property type="match status" value="1"/>
</dbReference>
<evidence type="ECO:0000256" key="8">
    <source>
        <dbReference type="ARBA" id="ARBA00076355"/>
    </source>
</evidence>
<dbReference type="FunFam" id="3.30.310.50:FF:000005">
    <property type="entry name" value="L antigen family member 3"/>
    <property type="match status" value="1"/>
</dbReference>
<sequence>MAKQLSLDVQVPFQSQREAEIAFGTLSVDAEPKRGGTRKKMDVEQCTLKVHFEAEEARSLRVAVNSFFDHLTLVIKTIETFGPPKPVIVET</sequence>
<keyword evidence="4" id="KW-0963">Cytoplasm</keyword>
<proteinExistence type="inferred from homology"/>
<keyword evidence="5" id="KW-0819">tRNA processing</keyword>
<dbReference type="GO" id="GO:0008033">
    <property type="term" value="P:tRNA processing"/>
    <property type="evidence" value="ECO:0007669"/>
    <property type="project" value="UniProtKB-KW"/>
</dbReference>